<reference evidence="2 3" key="1">
    <citation type="submission" date="2022-04" db="EMBL/GenBank/DDBJ databases">
        <title>Halobacillus sp. isolated from saltern.</title>
        <authorList>
            <person name="Won M."/>
            <person name="Lee C.-M."/>
            <person name="Woen H.-Y."/>
            <person name="Kwon S.-W."/>
        </authorList>
    </citation>
    <scope>NUCLEOTIDE SEQUENCE [LARGE SCALE GENOMIC DNA]</scope>
    <source>
        <strain evidence="2 3">SSBR10-3</strain>
    </source>
</reference>
<protein>
    <submittedName>
        <fullName evidence="2">Spore morphogenesis/germination protein YwcE</fullName>
    </submittedName>
</protein>
<keyword evidence="1" id="KW-1133">Transmembrane helix</keyword>
<organism evidence="2 3">
    <name type="scientific">Halobacillus salinarum</name>
    <dbReference type="NCBI Taxonomy" id="2932257"/>
    <lineage>
        <taxon>Bacteria</taxon>
        <taxon>Bacillati</taxon>
        <taxon>Bacillota</taxon>
        <taxon>Bacilli</taxon>
        <taxon>Bacillales</taxon>
        <taxon>Bacillaceae</taxon>
        <taxon>Halobacillus</taxon>
    </lineage>
</organism>
<feature type="transmembrane region" description="Helical" evidence="1">
    <location>
        <begin position="25"/>
        <end position="46"/>
    </location>
</feature>
<keyword evidence="1" id="KW-0812">Transmembrane</keyword>
<evidence type="ECO:0000256" key="1">
    <source>
        <dbReference type="SAM" id="Phobius"/>
    </source>
</evidence>
<name>A0ABY4EV10_9BACI</name>
<dbReference type="Pfam" id="PF17368">
    <property type="entry name" value="YwcE"/>
    <property type="match status" value="1"/>
</dbReference>
<dbReference type="InterPro" id="IPR020185">
    <property type="entry name" value="Spore_morphogenesis_YwcE"/>
</dbReference>
<keyword evidence="3" id="KW-1185">Reference proteome</keyword>
<feature type="transmembrane region" description="Helical" evidence="1">
    <location>
        <begin position="52"/>
        <end position="76"/>
    </location>
</feature>
<keyword evidence="1" id="KW-0472">Membrane</keyword>
<sequence length="111" mass="12729">MDVILVYVLLASMTPLFLWMDHRKLAIVQMPFIVAMWAYFVIEFGALEVGAFAYRALLTLFAANIILAHYAMYLVLYKDVKIRKRISAAPNMLSRVLEMDGDKSKAKKEPQ</sequence>
<evidence type="ECO:0000313" key="2">
    <source>
        <dbReference type="EMBL" id="UOQ45986.1"/>
    </source>
</evidence>
<dbReference type="EMBL" id="CP095073">
    <property type="protein sequence ID" value="UOQ45986.1"/>
    <property type="molecule type" value="Genomic_DNA"/>
</dbReference>
<gene>
    <name evidence="2" type="ORF">MUN89_08730</name>
</gene>
<dbReference type="Proteomes" id="UP000831787">
    <property type="component" value="Chromosome"/>
</dbReference>
<dbReference type="RefSeq" id="WP_244712951.1">
    <property type="nucleotide sequence ID" value="NZ_CP095073.1"/>
</dbReference>
<proteinExistence type="predicted"/>
<evidence type="ECO:0000313" key="3">
    <source>
        <dbReference type="Proteomes" id="UP000831787"/>
    </source>
</evidence>
<accession>A0ABY4EV10</accession>